<reference evidence="13 14" key="1">
    <citation type="submission" date="2024-02" db="EMBL/GenBank/DDBJ databases">
        <title>A chromosome-level genome assembly of Drosophila madeirensis, a fruit fly species endemic to Madeira island.</title>
        <authorList>
            <person name="Tomihara K."/>
            <person name="Llopart A."/>
            <person name="Yamamoto D."/>
        </authorList>
    </citation>
    <scope>NUCLEOTIDE SEQUENCE [LARGE SCALE GENOMIC DNA]</scope>
    <source>
        <strain evidence="13 14">RF1</strain>
    </source>
</reference>
<dbReference type="AlphaFoldDB" id="A0AAU9FGL1"/>
<evidence type="ECO:0000256" key="10">
    <source>
        <dbReference type="ARBA" id="ARBA00023128"/>
    </source>
</evidence>
<keyword evidence="11 12" id="KW-0472">Membrane</keyword>
<dbReference type="Proteomes" id="UP001500889">
    <property type="component" value="Chromosome U"/>
</dbReference>
<keyword evidence="6" id="KW-0999">Mitochondrion inner membrane</keyword>
<comment type="subcellular location">
    <subcellularLocation>
        <location evidence="2">Mitochondrion inner membrane</location>
        <topology evidence="2">Multi-pass membrane protein</topology>
    </subcellularLocation>
</comment>
<evidence type="ECO:0000313" key="14">
    <source>
        <dbReference type="Proteomes" id="UP001500889"/>
    </source>
</evidence>
<evidence type="ECO:0000256" key="7">
    <source>
        <dbReference type="ARBA" id="ARBA00022927"/>
    </source>
</evidence>
<evidence type="ECO:0000256" key="5">
    <source>
        <dbReference type="ARBA" id="ARBA00022692"/>
    </source>
</evidence>
<dbReference type="PANTHER" id="PTHR10485:SF0">
    <property type="entry name" value="AT05822P-RELATED"/>
    <property type="match status" value="1"/>
</dbReference>
<evidence type="ECO:0000256" key="3">
    <source>
        <dbReference type="ARBA" id="ARBA00008444"/>
    </source>
</evidence>
<sequence length="169" mass="17816">MEEYAREPCPYRIVDDCGGAFAMGSIGSGLFQGLKGFRNAPQGMRRRVMGGVSAIKYRSPAIAGNFAAWGGLFSIVDCTLVGLRRKEDPWNSIISGAITGGILSGRKGKATMAYSAIVGGLLLTIIEGVGILFTRFSAHQYSNVVPASNPQDAQVGLDEFTFGAASANM</sequence>
<accession>A0AAU9FGL1</accession>
<keyword evidence="8 12" id="KW-1133">Transmembrane helix</keyword>
<keyword evidence="10" id="KW-0496">Mitochondrion</keyword>
<dbReference type="GO" id="GO:0005744">
    <property type="term" value="C:TIM23 mitochondrial import inner membrane translocase complex"/>
    <property type="evidence" value="ECO:0007669"/>
    <property type="project" value="TreeGrafter"/>
</dbReference>
<organism evidence="13 14">
    <name type="scientific">Drosophila madeirensis</name>
    <name type="common">Fruit fly</name>
    <dbReference type="NCBI Taxonomy" id="30013"/>
    <lineage>
        <taxon>Eukaryota</taxon>
        <taxon>Metazoa</taxon>
        <taxon>Ecdysozoa</taxon>
        <taxon>Arthropoda</taxon>
        <taxon>Hexapoda</taxon>
        <taxon>Insecta</taxon>
        <taxon>Pterygota</taxon>
        <taxon>Neoptera</taxon>
        <taxon>Endopterygota</taxon>
        <taxon>Diptera</taxon>
        <taxon>Brachycera</taxon>
        <taxon>Muscomorpha</taxon>
        <taxon>Ephydroidea</taxon>
        <taxon>Drosophilidae</taxon>
        <taxon>Drosophila</taxon>
        <taxon>Sophophora</taxon>
    </lineage>
</organism>
<comment type="function">
    <text evidence="1">Essential component of the TIM23 complex, a complex that mediates the translocation of transit peptide-containing proteins across the mitochondrial inner membrane.</text>
</comment>
<evidence type="ECO:0000256" key="9">
    <source>
        <dbReference type="ARBA" id="ARBA00023010"/>
    </source>
</evidence>
<evidence type="ECO:0000256" key="8">
    <source>
        <dbReference type="ARBA" id="ARBA00022989"/>
    </source>
</evidence>
<gene>
    <name evidence="13" type="ORF">DMAD_12378</name>
</gene>
<dbReference type="PANTHER" id="PTHR10485">
    <property type="entry name" value="MITOCHONDRIAL IMPORT INNER MEMBRANE TRANSLOCASE SUBUNIT TIM-17"/>
    <property type="match status" value="1"/>
</dbReference>
<comment type="similarity">
    <text evidence="3">Belongs to the Tim17/Tim22/Tim23 family.</text>
</comment>
<keyword evidence="7" id="KW-0653">Protein transport</keyword>
<evidence type="ECO:0000256" key="11">
    <source>
        <dbReference type="ARBA" id="ARBA00023136"/>
    </source>
</evidence>
<evidence type="ECO:0000256" key="6">
    <source>
        <dbReference type="ARBA" id="ARBA00022792"/>
    </source>
</evidence>
<keyword evidence="5 12" id="KW-0812">Transmembrane</keyword>
<protein>
    <submittedName>
        <fullName evidence="13">Mitochondrial import inner membrane translocase subunit Tim17-B</fullName>
    </submittedName>
</protein>
<keyword evidence="14" id="KW-1185">Reference proteome</keyword>
<evidence type="ECO:0000256" key="4">
    <source>
        <dbReference type="ARBA" id="ARBA00022448"/>
    </source>
</evidence>
<evidence type="ECO:0000256" key="1">
    <source>
        <dbReference type="ARBA" id="ARBA00002959"/>
    </source>
</evidence>
<evidence type="ECO:0000313" key="13">
    <source>
        <dbReference type="EMBL" id="BFF94853.1"/>
    </source>
</evidence>
<keyword evidence="9" id="KW-0811">Translocation</keyword>
<dbReference type="Pfam" id="PF02466">
    <property type="entry name" value="Tim17"/>
    <property type="match status" value="1"/>
</dbReference>
<dbReference type="GO" id="GO:0008320">
    <property type="term" value="F:protein transmembrane transporter activity"/>
    <property type="evidence" value="ECO:0007669"/>
    <property type="project" value="TreeGrafter"/>
</dbReference>
<proteinExistence type="inferred from homology"/>
<dbReference type="GO" id="GO:0030150">
    <property type="term" value="P:protein import into mitochondrial matrix"/>
    <property type="evidence" value="ECO:0007669"/>
    <property type="project" value="TreeGrafter"/>
</dbReference>
<dbReference type="EMBL" id="AP029264">
    <property type="protein sequence ID" value="BFF94853.1"/>
    <property type="molecule type" value="Genomic_DNA"/>
</dbReference>
<name>A0AAU9FGL1_DROMD</name>
<feature type="transmembrane region" description="Helical" evidence="12">
    <location>
        <begin position="112"/>
        <end position="133"/>
    </location>
</feature>
<evidence type="ECO:0000256" key="2">
    <source>
        <dbReference type="ARBA" id="ARBA00004448"/>
    </source>
</evidence>
<evidence type="ECO:0000256" key="12">
    <source>
        <dbReference type="SAM" id="Phobius"/>
    </source>
</evidence>
<keyword evidence="4" id="KW-0813">Transport</keyword>